<name>A0ABY7WN64_9LACO</name>
<dbReference type="RefSeq" id="WP_274258556.1">
    <property type="nucleotide sequence ID" value="NZ_CP117884.1"/>
</dbReference>
<feature type="transmembrane region" description="Helical" evidence="1">
    <location>
        <begin position="6"/>
        <end position="25"/>
    </location>
</feature>
<accession>A0ABY7WN64</accession>
<gene>
    <name evidence="2" type="ORF">PQ472_06820</name>
</gene>
<reference evidence="2 3" key="1">
    <citation type="submission" date="2023-02" db="EMBL/GenBank/DDBJ databases">
        <title>Genome sequence of Lacticaseibacillus sp. KACC 23028.</title>
        <authorList>
            <person name="Kim S."/>
            <person name="Heo J."/>
            <person name="Kwon S.-W."/>
        </authorList>
    </citation>
    <scope>NUCLEOTIDE SEQUENCE [LARGE SCALE GENOMIC DNA]</scope>
    <source>
        <strain evidence="2 3">KACC 23028</strain>
    </source>
</reference>
<dbReference type="Proteomes" id="UP001220377">
    <property type="component" value="Chromosome"/>
</dbReference>
<evidence type="ECO:0000313" key="2">
    <source>
        <dbReference type="EMBL" id="WDF81643.1"/>
    </source>
</evidence>
<sequence>MAIWQIVIIIAVIIIGVALGVYLAVRSQQAKTRTQMWLLEADSYVTSACDNLSITPVPQGQPVGKVWGRKVALVGFETTSKLPKQAELAATITRVSDGKAVLSDYWQRDGSNHFEVALLKNKETQEYLDDLKRIRYHNG</sequence>
<evidence type="ECO:0000256" key="1">
    <source>
        <dbReference type="SAM" id="Phobius"/>
    </source>
</evidence>
<dbReference type="EMBL" id="CP117884">
    <property type="protein sequence ID" value="WDF81643.1"/>
    <property type="molecule type" value="Genomic_DNA"/>
</dbReference>
<keyword evidence="1" id="KW-0472">Membrane</keyword>
<protein>
    <submittedName>
        <fullName evidence="2">Uncharacterized protein</fullName>
    </submittedName>
</protein>
<organism evidence="2 3">
    <name type="scientific">Lacticaseibacillus pabuli</name>
    <dbReference type="NCBI Taxonomy" id="3025672"/>
    <lineage>
        <taxon>Bacteria</taxon>
        <taxon>Bacillati</taxon>
        <taxon>Bacillota</taxon>
        <taxon>Bacilli</taxon>
        <taxon>Lactobacillales</taxon>
        <taxon>Lactobacillaceae</taxon>
        <taxon>Lacticaseibacillus</taxon>
    </lineage>
</organism>
<keyword evidence="1" id="KW-1133">Transmembrane helix</keyword>
<keyword evidence="3" id="KW-1185">Reference proteome</keyword>
<keyword evidence="1" id="KW-0812">Transmembrane</keyword>
<evidence type="ECO:0000313" key="3">
    <source>
        <dbReference type="Proteomes" id="UP001220377"/>
    </source>
</evidence>
<proteinExistence type="predicted"/>